<dbReference type="InterPro" id="IPR013324">
    <property type="entry name" value="RNA_pol_sigma_r3/r4-like"/>
</dbReference>
<keyword evidence="2" id="KW-0805">Transcription regulation</keyword>
<dbReference type="STRING" id="742726.HMPREF9448_00330"/>
<comment type="caution">
    <text evidence="7">The sequence shown here is derived from an EMBL/GenBank/DDBJ whole genome shotgun (WGS) entry which is preliminary data.</text>
</comment>
<dbReference type="OrthoDB" id="795989at2"/>
<dbReference type="PANTHER" id="PTHR43133">
    <property type="entry name" value="RNA POLYMERASE ECF-TYPE SIGMA FACTO"/>
    <property type="match status" value="1"/>
</dbReference>
<organism evidence="7 8">
    <name type="scientific">Barnesiella intestinihominis YIT 11860</name>
    <dbReference type="NCBI Taxonomy" id="742726"/>
    <lineage>
        <taxon>Bacteria</taxon>
        <taxon>Pseudomonadati</taxon>
        <taxon>Bacteroidota</taxon>
        <taxon>Bacteroidia</taxon>
        <taxon>Bacteroidales</taxon>
        <taxon>Barnesiellaceae</taxon>
        <taxon>Barnesiella</taxon>
    </lineage>
</organism>
<reference evidence="7 8" key="1">
    <citation type="submission" date="2012-08" db="EMBL/GenBank/DDBJ databases">
        <title>The Genome Sequence of Barnesiella intestinihominis YIT 11860.</title>
        <authorList>
            <consortium name="The Broad Institute Genome Sequencing Platform"/>
            <person name="Earl A."/>
            <person name="Ward D."/>
            <person name="Feldgarden M."/>
            <person name="Gevers D."/>
            <person name="Morotomi M."/>
            <person name="Walker B."/>
            <person name="Young S.K."/>
            <person name="Zeng Q."/>
            <person name="Gargeya S."/>
            <person name="Fitzgerald M."/>
            <person name="Haas B."/>
            <person name="Abouelleil A."/>
            <person name="Alvarado L."/>
            <person name="Arachchi H.M."/>
            <person name="Berlin A.M."/>
            <person name="Chapman S.B."/>
            <person name="Goldberg J."/>
            <person name="Griggs A."/>
            <person name="Gujja S."/>
            <person name="Hansen M."/>
            <person name="Howarth C."/>
            <person name="Imamovic A."/>
            <person name="Larimer J."/>
            <person name="McCowen C."/>
            <person name="Montmayeur A."/>
            <person name="Murphy C."/>
            <person name="Neiman D."/>
            <person name="Pearson M."/>
            <person name="Priest M."/>
            <person name="Roberts A."/>
            <person name="Saif S."/>
            <person name="Shea T."/>
            <person name="Sisk P."/>
            <person name="Sykes S."/>
            <person name="Wortman J."/>
            <person name="Nusbaum C."/>
            <person name="Birren B."/>
        </authorList>
    </citation>
    <scope>NUCLEOTIDE SEQUENCE [LARGE SCALE GENOMIC DNA]</scope>
    <source>
        <strain evidence="7 8">YIT 11860</strain>
    </source>
</reference>
<evidence type="ECO:0000259" key="6">
    <source>
        <dbReference type="Pfam" id="PF08281"/>
    </source>
</evidence>
<gene>
    <name evidence="7" type="ORF">HMPREF9448_00330</name>
</gene>
<dbReference type="PATRIC" id="fig|742726.3.peg.332"/>
<dbReference type="HOGENOM" id="CLU_047691_1_4_10"/>
<evidence type="ECO:0000256" key="4">
    <source>
        <dbReference type="ARBA" id="ARBA00023163"/>
    </source>
</evidence>
<evidence type="ECO:0000313" key="8">
    <source>
        <dbReference type="Proteomes" id="UP000006044"/>
    </source>
</evidence>
<dbReference type="Pfam" id="PF08281">
    <property type="entry name" value="Sigma70_r4_2"/>
    <property type="match status" value="1"/>
</dbReference>
<dbReference type="Gene3D" id="1.10.1740.10">
    <property type="match status" value="1"/>
</dbReference>
<feature type="domain" description="RNA polymerase sigma-70 region 2" evidence="5">
    <location>
        <begin position="12"/>
        <end position="76"/>
    </location>
</feature>
<comment type="similarity">
    <text evidence="1">Belongs to the sigma-70 factor family. ECF subfamily.</text>
</comment>
<proteinExistence type="inferred from homology"/>
<evidence type="ECO:0000313" key="7">
    <source>
        <dbReference type="EMBL" id="EJZ66155.1"/>
    </source>
</evidence>
<dbReference type="AlphaFoldDB" id="K0XQM6"/>
<dbReference type="SUPFAM" id="SSF88659">
    <property type="entry name" value="Sigma3 and sigma4 domains of RNA polymerase sigma factors"/>
    <property type="match status" value="1"/>
</dbReference>
<keyword evidence="4" id="KW-0804">Transcription</keyword>
<dbReference type="SUPFAM" id="SSF88946">
    <property type="entry name" value="Sigma2 domain of RNA polymerase sigma factors"/>
    <property type="match status" value="1"/>
</dbReference>
<dbReference type="InterPro" id="IPR013249">
    <property type="entry name" value="RNA_pol_sigma70_r4_t2"/>
</dbReference>
<protein>
    <submittedName>
        <fullName evidence="7">Sigma-70 family RNA polymerase sigma factor</fullName>
    </submittedName>
</protein>
<dbReference type="InterPro" id="IPR014284">
    <property type="entry name" value="RNA_pol_sigma-70_dom"/>
</dbReference>
<dbReference type="PANTHER" id="PTHR43133:SF25">
    <property type="entry name" value="RNA POLYMERASE SIGMA FACTOR RFAY-RELATED"/>
    <property type="match status" value="1"/>
</dbReference>
<dbReference type="InterPro" id="IPR036388">
    <property type="entry name" value="WH-like_DNA-bd_sf"/>
</dbReference>
<dbReference type="GO" id="GO:0003677">
    <property type="term" value="F:DNA binding"/>
    <property type="evidence" value="ECO:0007669"/>
    <property type="project" value="InterPro"/>
</dbReference>
<accession>K0XQM6</accession>
<evidence type="ECO:0000256" key="2">
    <source>
        <dbReference type="ARBA" id="ARBA00023015"/>
    </source>
</evidence>
<dbReference type="Pfam" id="PF04542">
    <property type="entry name" value="Sigma70_r2"/>
    <property type="match status" value="1"/>
</dbReference>
<dbReference type="GO" id="GO:0006352">
    <property type="term" value="P:DNA-templated transcription initiation"/>
    <property type="evidence" value="ECO:0007669"/>
    <property type="project" value="InterPro"/>
</dbReference>
<keyword evidence="3" id="KW-0731">Sigma factor</keyword>
<dbReference type="EMBL" id="ADLE01000001">
    <property type="protein sequence ID" value="EJZ66155.1"/>
    <property type="molecule type" value="Genomic_DNA"/>
</dbReference>
<dbReference type="GeneID" id="77847687"/>
<evidence type="ECO:0000256" key="1">
    <source>
        <dbReference type="ARBA" id="ARBA00010641"/>
    </source>
</evidence>
<dbReference type="InterPro" id="IPR007627">
    <property type="entry name" value="RNA_pol_sigma70_r2"/>
</dbReference>
<evidence type="ECO:0000256" key="3">
    <source>
        <dbReference type="ARBA" id="ARBA00023082"/>
    </source>
</evidence>
<keyword evidence="8" id="KW-1185">Reference proteome</keyword>
<dbReference type="NCBIfam" id="TIGR02937">
    <property type="entry name" value="sigma70-ECF"/>
    <property type="match status" value="1"/>
</dbReference>
<dbReference type="RefSeq" id="WP_008860829.1">
    <property type="nucleotide sequence ID" value="NZ_CAXSNY010000002.1"/>
</dbReference>
<dbReference type="InterPro" id="IPR039425">
    <property type="entry name" value="RNA_pol_sigma-70-like"/>
</dbReference>
<dbReference type="eggNOG" id="COG1595">
    <property type="taxonomic scope" value="Bacteria"/>
</dbReference>
<dbReference type="GO" id="GO:0016987">
    <property type="term" value="F:sigma factor activity"/>
    <property type="evidence" value="ECO:0007669"/>
    <property type="project" value="UniProtKB-KW"/>
</dbReference>
<feature type="domain" description="RNA polymerase sigma factor 70 region 4 type 2" evidence="6">
    <location>
        <begin position="107"/>
        <end position="156"/>
    </location>
</feature>
<sequence length="164" mass="19129">MIQEDFEQHVVKLQNALLGFAKSLTHNEDEAKDLLQETSLKALSNKAMYDDSGSIKSWLYTIMRNLFLNCRRHSSRQESLPTDFEIPDTDDMQGGIEGEDSFSTIDVQRIMDLLSIDNRILFGLYLQGYRYDEIADRLQMPLGTVKVRIYRIKQELRTYKKQLV</sequence>
<name>K0XQM6_9BACT</name>
<dbReference type="Proteomes" id="UP000006044">
    <property type="component" value="Unassembled WGS sequence"/>
</dbReference>
<dbReference type="InterPro" id="IPR013325">
    <property type="entry name" value="RNA_pol_sigma_r2"/>
</dbReference>
<evidence type="ECO:0000259" key="5">
    <source>
        <dbReference type="Pfam" id="PF04542"/>
    </source>
</evidence>
<dbReference type="Gene3D" id="1.10.10.10">
    <property type="entry name" value="Winged helix-like DNA-binding domain superfamily/Winged helix DNA-binding domain"/>
    <property type="match status" value="1"/>
</dbReference>